<dbReference type="EMBL" id="CAXAMM010042989">
    <property type="protein sequence ID" value="CAK9107871.1"/>
    <property type="molecule type" value="Genomic_DNA"/>
</dbReference>
<accession>A0ABP0S6C5</accession>
<protein>
    <submittedName>
        <fullName evidence="2">Ultraviolet-B receptor UVR8</fullName>
    </submittedName>
</protein>
<name>A0ABP0S6C5_9DINO</name>
<organism evidence="2 3">
    <name type="scientific">Durusdinium trenchii</name>
    <dbReference type="NCBI Taxonomy" id="1381693"/>
    <lineage>
        <taxon>Eukaryota</taxon>
        <taxon>Sar</taxon>
        <taxon>Alveolata</taxon>
        <taxon>Dinophyceae</taxon>
        <taxon>Suessiales</taxon>
        <taxon>Symbiodiniaceae</taxon>
        <taxon>Durusdinium</taxon>
    </lineage>
</organism>
<evidence type="ECO:0000313" key="3">
    <source>
        <dbReference type="Proteomes" id="UP001642464"/>
    </source>
</evidence>
<keyword evidence="3" id="KW-1185">Reference proteome</keyword>
<evidence type="ECO:0000313" key="2">
    <source>
        <dbReference type="EMBL" id="CAK9107871.1"/>
    </source>
</evidence>
<evidence type="ECO:0000256" key="1">
    <source>
        <dbReference type="SAM" id="Coils"/>
    </source>
</evidence>
<comment type="caution">
    <text evidence="2">The sequence shown here is derived from an EMBL/GenBank/DDBJ whole genome shotgun (WGS) entry which is preliminary data.</text>
</comment>
<keyword evidence="2" id="KW-0675">Receptor</keyword>
<gene>
    <name evidence="2" type="ORF">SCF082_LOCUS50198</name>
</gene>
<feature type="coiled-coil region" evidence="1">
    <location>
        <begin position="166"/>
        <end position="197"/>
    </location>
</feature>
<proteinExistence type="predicted"/>
<reference evidence="2 3" key="1">
    <citation type="submission" date="2024-02" db="EMBL/GenBank/DDBJ databases">
        <authorList>
            <person name="Chen Y."/>
            <person name="Shah S."/>
            <person name="Dougan E. K."/>
            <person name="Thang M."/>
            <person name="Chan C."/>
        </authorList>
    </citation>
    <scope>NUCLEOTIDE SEQUENCE [LARGE SCALE GENOMIC DNA]</scope>
</reference>
<dbReference type="Proteomes" id="UP001642464">
    <property type="component" value="Unassembled WGS sequence"/>
</dbReference>
<sequence>MSEAVDVRKMHWYGHYRHTVFNMVQSCFEDDGASGVVLIGIQPTLENVMTCAEWPCIMQDLQAAFEEKKAPFYQKGQRKLDFTKINFKRISIQDLGEELEVSTRRSKQAIIASCAEDHFEAAVAAMRAHNTSTPDGCGKVRRAWATAEDVYGGRNHPPKAAGYAPEADVMERMQREMKEKEQALKEAQEALRAAQASEPASPAERQATQSVINATFDVEHGRRRDWEFSGPDDQVAELHVIGASLLVSKETATTGVLSW</sequence>
<feature type="non-terminal residue" evidence="2">
    <location>
        <position position="259"/>
    </location>
</feature>
<keyword evidence="1" id="KW-0175">Coiled coil</keyword>